<protein>
    <recommendedName>
        <fullName evidence="5">Glucose-methanol-choline oxidoreductase N-terminal domain-containing protein</fullName>
    </recommendedName>
</protein>
<evidence type="ECO:0008006" key="5">
    <source>
        <dbReference type="Google" id="ProtNLM"/>
    </source>
</evidence>
<dbReference type="Proteomes" id="UP001162164">
    <property type="component" value="Unassembled WGS sequence"/>
</dbReference>
<sequence length="104" mass="11604">MKSAEGYPNIHQDHHFGDHDATKALSGAEEFDFIIVGSGASGATLANRLSEVPEWKVLLLEAGDIETTITQVPSMQPYLMSTPYTWEYHTVPQNKSCQCKHERL</sequence>
<dbReference type="EMBL" id="JAPWTJ010000018">
    <property type="protein sequence ID" value="KAJ8985229.1"/>
    <property type="molecule type" value="Genomic_DNA"/>
</dbReference>
<dbReference type="PANTHER" id="PTHR11552">
    <property type="entry name" value="GLUCOSE-METHANOL-CHOLINE GMC OXIDOREDUCTASE"/>
    <property type="match status" value="1"/>
</dbReference>
<gene>
    <name evidence="3" type="ORF">NQ317_018258</name>
</gene>
<feature type="compositionally biased region" description="Basic and acidic residues" evidence="2">
    <location>
        <begin position="11"/>
        <end position="21"/>
    </location>
</feature>
<evidence type="ECO:0000256" key="2">
    <source>
        <dbReference type="SAM" id="MobiDB-lite"/>
    </source>
</evidence>
<name>A0ABQ9K506_9CUCU</name>
<keyword evidence="4" id="KW-1185">Reference proteome</keyword>
<comment type="similarity">
    <text evidence="1">Belongs to the GMC oxidoreductase family.</text>
</comment>
<dbReference type="Gene3D" id="3.30.560.10">
    <property type="entry name" value="Glucose Oxidase, domain 3"/>
    <property type="match status" value="1"/>
</dbReference>
<accession>A0ABQ9K506</accession>
<comment type="caution">
    <text evidence="3">The sequence shown here is derived from an EMBL/GenBank/DDBJ whole genome shotgun (WGS) entry which is preliminary data.</text>
</comment>
<dbReference type="InterPro" id="IPR012132">
    <property type="entry name" value="GMC_OxRdtase"/>
</dbReference>
<evidence type="ECO:0000313" key="3">
    <source>
        <dbReference type="EMBL" id="KAJ8985229.1"/>
    </source>
</evidence>
<proteinExistence type="inferred from homology"/>
<evidence type="ECO:0000313" key="4">
    <source>
        <dbReference type="Proteomes" id="UP001162164"/>
    </source>
</evidence>
<dbReference type="Gene3D" id="3.50.50.60">
    <property type="entry name" value="FAD/NAD(P)-binding domain"/>
    <property type="match status" value="1"/>
</dbReference>
<evidence type="ECO:0000256" key="1">
    <source>
        <dbReference type="ARBA" id="ARBA00010790"/>
    </source>
</evidence>
<dbReference type="SUPFAM" id="SSF51905">
    <property type="entry name" value="FAD/NAD(P)-binding domain"/>
    <property type="match status" value="1"/>
</dbReference>
<dbReference type="InterPro" id="IPR036188">
    <property type="entry name" value="FAD/NAD-bd_sf"/>
</dbReference>
<feature type="region of interest" description="Disordered" evidence="2">
    <location>
        <begin position="1"/>
        <end position="21"/>
    </location>
</feature>
<reference evidence="3" key="1">
    <citation type="journal article" date="2023" name="Insect Mol. Biol.">
        <title>Genome sequencing provides insights into the evolution of gene families encoding plant cell wall-degrading enzymes in longhorned beetles.</title>
        <authorList>
            <person name="Shin N.R."/>
            <person name="Okamura Y."/>
            <person name="Kirsch R."/>
            <person name="Pauchet Y."/>
        </authorList>
    </citation>
    <scope>NUCLEOTIDE SEQUENCE</scope>
    <source>
        <strain evidence="3">MMC_N1</strain>
    </source>
</reference>
<organism evidence="3 4">
    <name type="scientific">Molorchus minor</name>
    <dbReference type="NCBI Taxonomy" id="1323400"/>
    <lineage>
        <taxon>Eukaryota</taxon>
        <taxon>Metazoa</taxon>
        <taxon>Ecdysozoa</taxon>
        <taxon>Arthropoda</taxon>
        <taxon>Hexapoda</taxon>
        <taxon>Insecta</taxon>
        <taxon>Pterygota</taxon>
        <taxon>Neoptera</taxon>
        <taxon>Endopterygota</taxon>
        <taxon>Coleoptera</taxon>
        <taxon>Polyphaga</taxon>
        <taxon>Cucujiformia</taxon>
        <taxon>Chrysomeloidea</taxon>
        <taxon>Cerambycidae</taxon>
        <taxon>Lamiinae</taxon>
        <taxon>Monochamini</taxon>
        <taxon>Molorchus</taxon>
    </lineage>
</organism>
<dbReference type="PANTHER" id="PTHR11552:SF227">
    <property type="entry name" value="GLUCOSE DEHYDROGENASE [FAD, QUINONE]-LIKE PROTEIN"/>
    <property type="match status" value="1"/>
</dbReference>